<sequence length="263" mass="29628">MRFWKQTVEESSEQKASQGNAVEESGGRVGDVETAIEGRPNSHHEKQPTLRFTAHQAFYIFGLDGVGAAILSGGINFGIAYGMYSFQNLATHPIRLFQLPNTLAGDAVVTILVQTMITWFIELILVEHDLKNGAIRPIGFYREPVRPLWRWLMLLAPIEDGGQVVPARSKKWPTFLVDQFIRIGLIFVVSFFLLWAPSVGILVAIGKRGTGSDWDWYFQKQWAPQIFKGVLGGLLALLTTPVMASFWLVREGWRLRRGEPIME</sequence>
<evidence type="ECO:0000313" key="3">
    <source>
        <dbReference type="EMBL" id="KAF0324091.1"/>
    </source>
</evidence>
<reference evidence="3 4" key="1">
    <citation type="submission" date="2019-12" db="EMBL/GenBank/DDBJ databases">
        <title>A genome sequence resource for the geographically widespread anthracnose pathogen Colletotrichum asianum.</title>
        <authorList>
            <person name="Meng Y."/>
        </authorList>
    </citation>
    <scope>NUCLEOTIDE SEQUENCE [LARGE SCALE GENOMIC DNA]</scope>
    <source>
        <strain evidence="3 4">ICMP 18580</strain>
    </source>
</reference>
<dbReference type="EMBL" id="WOWK01000047">
    <property type="protein sequence ID" value="KAF0324091.1"/>
    <property type="molecule type" value="Genomic_DNA"/>
</dbReference>
<keyword evidence="4" id="KW-1185">Reference proteome</keyword>
<feature type="transmembrane region" description="Helical" evidence="2">
    <location>
        <begin position="226"/>
        <end position="249"/>
    </location>
</feature>
<gene>
    <name evidence="3" type="ORF">GQ607_008796</name>
</gene>
<keyword evidence="2" id="KW-1133">Transmembrane helix</keyword>
<dbReference type="AlphaFoldDB" id="A0A8H3W804"/>
<name>A0A8H3W804_9PEZI</name>
<comment type="caution">
    <text evidence="3">The sequence shown here is derived from an EMBL/GenBank/DDBJ whole genome shotgun (WGS) entry which is preliminary data.</text>
</comment>
<dbReference type="PANTHER" id="PTHR28297">
    <property type="entry name" value="FUNGAL PROTEIN"/>
    <property type="match status" value="1"/>
</dbReference>
<feature type="region of interest" description="Disordered" evidence="1">
    <location>
        <begin position="1"/>
        <end position="29"/>
    </location>
</feature>
<dbReference type="Proteomes" id="UP000434172">
    <property type="component" value="Unassembled WGS sequence"/>
</dbReference>
<feature type="transmembrane region" description="Helical" evidence="2">
    <location>
        <begin position="180"/>
        <end position="206"/>
    </location>
</feature>
<accession>A0A8H3W804</accession>
<dbReference type="PANTHER" id="PTHR28297:SF1">
    <property type="entry name" value="FUNGAL PROTEIN"/>
    <property type="match status" value="1"/>
</dbReference>
<dbReference type="InterPro" id="IPR018852">
    <property type="entry name" value="DUF2456"/>
</dbReference>
<keyword evidence="2" id="KW-0472">Membrane</keyword>
<proteinExistence type="predicted"/>
<organism evidence="3 4">
    <name type="scientific">Colletotrichum asianum</name>
    <dbReference type="NCBI Taxonomy" id="702518"/>
    <lineage>
        <taxon>Eukaryota</taxon>
        <taxon>Fungi</taxon>
        <taxon>Dikarya</taxon>
        <taxon>Ascomycota</taxon>
        <taxon>Pezizomycotina</taxon>
        <taxon>Sordariomycetes</taxon>
        <taxon>Hypocreomycetidae</taxon>
        <taxon>Glomerellales</taxon>
        <taxon>Glomerellaceae</taxon>
        <taxon>Colletotrichum</taxon>
        <taxon>Colletotrichum gloeosporioides species complex</taxon>
    </lineage>
</organism>
<feature type="transmembrane region" description="Helical" evidence="2">
    <location>
        <begin position="103"/>
        <end position="126"/>
    </location>
</feature>
<keyword evidence="2" id="KW-0812">Transmembrane</keyword>
<evidence type="ECO:0000313" key="4">
    <source>
        <dbReference type="Proteomes" id="UP000434172"/>
    </source>
</evidence>
<feature type="transmembrane region" description="Helical" evidence="2">
    <location>
        <begin position="57"/>
        <end position="83"/>
    </location>
</feature>
<evidence type="ECO:0000256" key="1">
    <source>
        <dbReference type="SAM" id="MobiDB-lite"/>
    </source>
</evidence>
<protein>
    <submittedName>
        <fullName evidence="3">Yhl026c-like protein</fullName>
    </submittedName>
</protein>
<evidence type="ECO:0000256" key="2">
    <source>
        <dbReference type="SAM" id="Phobius"/>
    </source>
</evidence>
<dbReference type="OrthoDB" id="15595at2759"/>
<dbReference type="Pfam" id="PF10445">
    <property type="entry name" value="DUF2456"/>
    <property type="match status" value="1"/>
</dbReference>